<dbReference type="EMBL" id="NMUH01005110">
    <property type="protein sequence ID" value="MQM11819.1"/>
    <property type="molecule type" value="Genomic_DNA"/>
</dbReference>
<evidence type="ECO:0000313" key="4">
    <source>
        <dbReference type="EMBL" id="MQM11819.1"/>
    </source>
</evidence>
<comment type="similarity">
    <text evidence="1">Belongs to the universal ribosomal protein uL5 family.</text>
</comment>
<evidence type="ECO:0000256" key="1">
    <source>
        <dbReference type="ARBA" id="ARBA00008553"/>
    </source>
</evidence>
<keyword evidence="3" id="KW-0687">Ribonucleoprotein</keyword>
<dbReference type="GO" id="GO:0005840">
    <property type="term" value="C:ribosome"/>
    <property type="evidence" value="ECO:0007669"/>
    <property type="project" value="UniProtKB-KW"/>
</dbReference>
<dbReference type="GO" id="GO:1990904">
    <property type="term" value="C:ribonucleoprotein complex"/>
    <property type="evidence" value="ECO:0007669"/>
    <property type="project" value="UniProtKB-KW"/>
</dbReference>
<dbReference type="OrthoDB" id="1734943at2759"/>
<reference evidence="4" key="1">
    <citation type="submission" date="2017-07" db="EMBL/GenBank/DDBJ databases">
        <title>Taro Niue Genome Assembly and Annotation.</title>
        <authorList>
            <person name="Atibalentja N."/>
            <person name="Keating K."/>
            <person name="Fields C.J."/>
        </authorList>
    </citation>
    <scope>NUCLEOTIDE SEQUENCE</scope>
    <source>
        <strain evidence="4">Niue_2</strain>
        <tissue evidence="4">Leaf</tissue>
    </source>
</reference>
<keyword evidence="5" id="KW-1185">Reference proteome</keyword>
<evidence type="ECO:0000256" key="3">
    <source>
        <dbReference type="ARBA" id="ARBA00023274"/>
    </source>
</evidence>
<name>A0A843WPF7_COLES</name>
<dbReference type="GO" id="GO:0006412">
    <property type="term" value="P:translation"/>
    <property type="evidence" value="ECO:0007669"/>
    <property type="project" value="InterPro"/>
</dbReference>
<dbReference type="Proteomes" id="UP000652761">
    <property type="component" value="Unassembled WGS sequence"/>
</dbReference>
<dbReference type="PANTHER" id="PTHR11994">
    <property type="entry name" value="60S RIBOSOMAL PROTEIN L11-RELATED"/>
    <property type="match status" value="1"/>
</dbReference>
<dbReference type="InterPro" id="IPR002132">
    <property type="entry name" value="Ribosomal_uL5"/>
</dbReference>
<gene>
    <name evidence="4" type="ORF">Taro_044730</name>
</gene>
<dbReference type="AlphaFoldDB" id="A0A843WPF7"/>
<organism evidence="4 5">
    <name type="scientific">Colocasia esculenta</name>
    <name type="common">Wild taro</name>
    <name type="synonym">Arum esculentum</name>
    <dbReference type="NCBI Taxonomy" id="4460"/>
    <lineage>
        <taxon>Eukaryota</taxon>
        <taxon>Viridiplantae</taxon>
        <taxon>Streptophyta</taxon>
        <taxon>Embryophyta</taxon>
        <taxon>Tracheophyta</taxon>
        <taxon>Spermatophyta</taxon>
        <taxon>Magnoliopsida</taxon>
        <taxon>Liliopsida</taxon>
        <taxon>Araceae</taxon>
        <taxon>Aroideae</taxon>
        <taxon>Colocasieae</taxon>
        <taxon>Colocasia</taxon>
    </lineage>
</organism>
<sequence length="298" mass="33308">MVRSLVFFSGVEALLQRGGIPRVEAQPSSLTPHPSLFPVYFSLHFPVPHQLSIRAPTIPSSPVVPLRTEEPPLGLVILVLRRAPVCSPPRPIRHRLPFHAPTTHVHRRHVPAPATLHPRRLQTPRSLPTLGANGINVSGELVGTSEPRIGPTRSKFTQTEATSSDYSVHLAWRLPCLLQRGGIPIAQALLQRGGIPRVEAQPSSFTPHPSLFPVCFSLHFPVPHHFLCFLCRYDPSTGIYGMDFYVVLERAGYRVARRRHCNSRVGIQHRVTKEDSMKWFQVKYEGVMLNKLQTAGQS</sequence>
<accession>A0A843WPF7</accession>
<dbReference type="InterPro" id="IPR022803">
    <property type="entry name" value="Ribosomal_uL5_dom_sf"/>
</dbReference>
<evidence type="ECO:0000256" key="2">
    <source>
        <dbReference type="ARBA" id="ARBA00022980"/>
    </source>
</evidence>
<dbReference type="Gene3D" id="3.30.1440.10">
    <property type="match status" value="1"/>
</dbReference>
<evidence type="ECO:0000313" key="5">
    <source>
        <dbReference type="Proteomes" id="UP000652761"/>
    </source>
</evidence>
<proteinExistence type="inferred from homology"/>
<keyword evidence="2" id="KW-0689">Ribosomal protein</keyword>
<dbReference type="SUPFAM" id="SSF55282">
    <property type="entry name" value="RL5-like"/>
    <property type="match status" value="1"/>
</dbReference>
<protein>
    <submittedName>
        <fullName evidence="4">Uncharacterized protein</fullName>
    </submittedName>
</protein>
<dbReference type="GO" id="GO:0003735">
    <property type="term" value="F:structural constituent of ribosome"/>
    <property type="evidence" value="ECO:0007669"/>
    <property type="project" value="InterPro"/>
</dbReference>
<comment type="caution">
    <text evidence="4">The sequence shown here is derived from an EMBL/GenBank/DDBJ whole genome shotgun (WGS) entry which is preliminary data.</text>
</comment>